<dbReference type="STRING" id="1670800.BSQ44_20165"/>
<accession>A0A1L3SVH6</accession>
<organism evidence="1 2">
    <name type="scientific">Aquibium oceanicum</name>
    <dbReference type="NCBI Taxonomy" id="1670800"/>
    <lineage>
        <taxon>Bacteria</taxon>
        <taxon>Pseudomonadati</taxon>
        <taxon>Pseudomonadota</taxon>
        <taxon>Alphaproteobacteria</taxon>
        <taxon>Hyphomicrobiales</taxon>
        <taxon>Phyllobacteriaceae</taxon>
        <taxon>Aquibium</taxon>
    </lineage>
</organism>
<dbReference type="Proteomes" id="UP000182840">
    <property type="component" value="Chromosome"/>
</dbReference>
<proteinExistence type="predicted"/>
<evidence type="ECO:0000313" key="2">
    <source>
        <dbReference type="Proteomes" id="UP000182840"/>
    </source>
</evidence>
<keyword evidence="2" id="KW-1185">Reference proteome</keyword>
<evidence type="ECO:0000313" key="1">
    <source>
        <dbReference type="EMBL" id="APH73427.1"/>
    </source>
</evidence>
<protein>
    <submittedName>
        <fullName evidence="1">Uncharacterized protein</fullName>
    </submittedName>
</protein>
<dbReference type="AlphaFoldDB" id="A0A1L3SVH6"/>
<name>A0A1L3SVH6_9HYPH</name>
<reference evidence="2" key="1">
    <citation type="submission" date="2016-11" db="EMBL/GenBank/DDBJ databases">
        <title>Mesorhizobium oceanicum sp. nov., isolated from deep seawater in South China Sea.</title>
        <authorList>
            <person name="Fu G.-Y."/>
        </authorList>
    </citation>
    <scope>NUCLEOTIDE SEQUENCE [LARGE SCALE GENOMIC DNA]</scope>
    <source>
        <strain evidence="2">B7</strain>
    </source>
</reference>
<sequence>MPLDQRRGINRREAADIWGVSPTFFDRLVRDGVAPKSRRLHGRQIWHRHEVEEAFDRWFEPAPPKRGHELTADNDDLDAELAAFEARHGYA</sequence>
<dbReference type="EMBL" id="CP018171">
    <property type="protein sequence ID" value="APH73427.1"/>
    <property type="molecule type" value="Genomic_DNA"/>
</dbReference>
<dbReference type="KEGG" id="meso:BSQ44_20165"/>
<gene>
    <name evidence="1" type="ORF">BSQ44_20165</name>
</gene>